<protein>
    <recommendedName>
        <fullName evidence="1">TTF-type domain-containing protein</fullName>
    </recommendedName>
</protein>
<organism evidence="2">
    <name type="scientific">Brachypodium distachyon</name>
    <name type="common">Purple false brome</name>
    <name type="synonym">Trachynia distachya</name>
    <dbReference type="NCBI Taxonomy" id="15368"/>
    <lineage>
        <taxon>Eukaryota</taxon>
        <taxon>Viridiplantae</taxon>
        <taxon>Streptophyta</taxon>
        <taxon>Embryophyta</taxon>
        <taxon>Tracheophyta</taxon>
        <taxon>Spermatophyta</taxon>
        <taxon>Magnoliopsida</taxon>
        <taxon>Liliopsida</taxon>
        <taxon>Poales</taxon>
        <taxon>Poaceae</taxon>
        <taxon>BOP clade</taxon>
        <taxon>Pooideae</taxon>
        <taxon>Stipodae</taxon>
        <taxon>Brachypodieae</taxon>
        <taxon>Brachypodium</taxon>
    </lineage>
</organism>
<proteinExistence type="predicted"/>
<dbReference type="InterPro" id="IPR025398">
    <property type="entry name" value="DUF4371"/>
</dbReference>
<sequence>MDDIVADPGLRKPIDEFDPNIRDEAKRAYLSIGPCQPRGHKFEKKWQGDQWRVFVKTWFDRFDWLGYSVKNQAAYCFYCYLFKPPRISNWGNDTFTKTGYDNWRRGMESFNAHVGGPSNAHNMARKCAADFKNQRQSVVRFLLLQALPFHGHDESSSSSNKGNFLEMLGWYKDKDPKAASVLGDNAPGNCQMTSPVIQKNIVKVCAHETRNAIMLQLGGRRFAVLVDESRDKSIKEQMAVILRYVNGEGHVIERFLGIKHVSDTTSSSLKIALDAMFAKHGLSISQLRGQGYDGASNMRGQFHGLQRRIPDENPYAFYIHCFAHQLQLVVVSVAKCCTSVEDFFNYATMLVNTVSASCKRKDQLLQDHHDKIVDKLENGEIFSGRGKNQATSLARPDSEQRTKASGLIERMEHFEFVLVLHLMIRVLGKTQELSQCLQRKHQNIVRAVGLIGSVLKNMNEMRANGWDELFEEVKGFCLERKIIVPNMEDTIPLRGRSRGRGAKLVSYYHHFHHGIFNVVLDQILVELNNCFPEKSTQLLRCIACLNPKNSFANFDGDKLIELAKIYVADFSEYDCVTLRDQLATFVVDVRSDEEFSKCNDLGNLAVTMVQTDRHTCYPLVYRLIELALILPVATATVERAFSAMNIIKTELRNKMNDEWMNDSMLCYIEQGMFAKIEDDKIMRRFQGYNDRRCQLPRAIDRT</sequence>
<evidence type="ECO:0000313" key="3">
    <source>
        <dbReference type="EnsemblPlants" id="KQJ88876"/>
    </source>
</evidence>
<dbReference type="PANTHER" id="PTHR11697">
    <property type="entry name" value="GENERAL TRANSCRIPTION FACTOR 2-RELATED ZINC FINGER PROTEIN"/>
    <property type="match status" value="1"/>
</dbReference>
<dbReference type="Proteomes" id="UP000008810">
    <property type="component" value="Chromosome 4"/>
</dbReference>
<reference evidence="2" key="2">
    <citation type="submission" date="2017-06" db="EMBL/GenBank/DDBJ databases">
        <title>WGS assembly of Brachypodium distachyon.</title>
        <authorList>
            <consortium name="The International Brachypodium Initiative"/>
            <person name="Lucas S."/>
            <person name="Harmon-Smith M."/>
            <person name="Lail K."/>
            <person name="Tice H."/>
            <person name="Grimwood J."/>
            <person name="Bruce D."/>
            <person name="Barry K."/>
            <person name="Shu S."/>
            <person name="Lindquist E."/>
            <person name="Wang M."/>
            <person name="Pitluck S."/>
            <person name="Vogel J.P."/>
            <person name="Garvin D.F."/>
            <person name="Mockler T.C."/>
            <person name="Schmutz J."/>
            <person name="Rokhsar D."/>
            <person name="Bevan M.W."/>
        </authorList>
    </citation>
    <scope>NUCLEOTIDE SEQUENCE</scope>
    <source>
        <strain evidence="2">Bd21</strain>
    </source>
</reference>
<reference evidence="3" key="3">
    <citation type="submission" date="2018-08" db="UniProtKB">
        <authorList>
            <consortium name="EnsemblPlants"/>
        </authorList>
    </citation>
    <scope>IDENTIFICATION</scope>
    <source>
        <strain evidence="3">cv. Bd21</strain>
    </source>
</reference>
<dbReference type="AlphaFoldDB" id="A0A0Q3ERF8"/>
<dbReference type="STRING" id="15368.A0A0Q3ERF8"/>
<dbReference type="Pfam" id="PF14291">
    <property type="entry name" value="DUF4371"/>
    <property type="match status" value="1"/>
</dbReference>
<dbReference type="EnsemblPlants" id="KQJ88876">
    <property type="protein sequence ID" value="KQJ88876"/>
    <property type="gene ID" value="BRADI_4g21851v3"/>
</dbReference>
<dbReference type="Gramene" id="KQJ88876">
    <property type="protein sequence ID" value="KQJ88876"/>
    <property type="gene ID" value="BRADI_4g21851v3"/>
</dbReference>
<dbReference type="InterPro" id="IPR012337">
    <property type="entry name" value="RNaseH-like_sf"/>
</dbReference>
<keyword evidence="4" id="KW-1185">Reference proteome</keyword>
<dbReference type="ExpressionAtlas" id="A0A0Q3ERF8">
    <property type="expression patterns" value="baseline and differential"/>
</dbReference>
<dbReference type="SUPFAM" id="SSF53098">
    <property type="entry name" value="Ribonuclease H-like"/>
    <property type="match status" value="1"/>
</dbReference>
<gene>
    <name evidence="2" type="ORF">BRADI_4g21851v3</name>
</gene>
<dbReference type="Pfam" id="PF05699">
    <property type="entry name" value="Dimer_Tnp_hAT"/>
    <property type="match status" value="1"/>
</dbReference>
<dbReference type="GO" id="GO:0046983">
    <property type="term" value="F:protein dimerization activity"/>
    <property type="evidence" value="ECO:0007669"/>
    <property type="project" value="InterPro"/>
</dbReference>
<dbReference type="InParanoid" id="A0A0Q3ERF8"/>
<reference evidence="2 3" key="1">
    <citation type="journal article" date="2010" name="Nature">
        <title>Genome sequencing and analysis of the model grass Brachypodium distachyon.</title>
        <authorList>
            <consortium name="International Brachypodium Initiative"/>
        </authorList>
    </citation>
    <scope>NUCLEOTIDE SEQUENCE [LARGE SCALE GENOMIC DNA]</scope>
    <source>
        <strain evidence="2 3">Bd21</strain>
    </source>
</reference>
<evidence type="ECO:0000259" key="1">
    <source>
        <dbReference type="SMART" id="SM00597"/>
    </source>
</evidence>
<name>A0A0Q3ERF8_BRADI</name>
<evidence type="ECO:0000313" key="2">
    <source>
        <dbReference type="EMBL" id="KQJ88876.1"/>
    </source>
</evidence>
<dbReference type="OrthoDB" id="688334at2759"/>
<dbReference type="SMART" id="SM00597">
    <property type="entry name" value="ZnF_TTF"/>
    <property type="match status" value="1"/>
</dbReference>
<accession>A0A0Q3ERF8</accession>
<dbReference type="EMBL" id="CM000883">
    <property type="protein sequence ID" value="KQJ88876.1"/>
    <property type="molecule type" value="Genomic_DNA"/>
</dbReference>
<dbReference type="PANTHER" id="PTHR11697:SF230">
    <property type="entry name" value="ZINC FINGER, MYM DOMAIN CONTAINING 1"/>
    <property type="match status" value="1"/>
</dbReference>
<dbReference type="InterPro" id="IPR006580">
    <property type="entry name" value="Znf_TTF"/>
</dbReference>
<evidence type="ECO:0000313" key="4">
    <source>
        <dbReference type="Proteomes" id="UP000008810"/>
    </source>
</evidence>
<dbReference type="InterPro" id="IPR008906">
    <property type="entry name" value="HATC_C_dom"/>
</dbReference>
<dbReference type="InterPro" id="IPR055298">
    <property type="entry name" value="AtLOH3-like"/>
</dbReference>
<feature type="domain" description="TTF-type" evidence="1">
    <location>
        <begin position="50"/>
        <end position="144"/>
    </location>
</feature>